<dbReference type="InterPro" id="IPR036291">
    <property type="entry name" value="NAD(P)-bd_dom_sf"/>
</dbReference>
<dbReference type="PANTHER" id="PTHR47129:SF1">
    <property type="entry name" value="NMRA-LIKE DOMAIN-CONTAINING PROTEIN"/>
    <property type="match status" value="1"/>
</dbReference>
<accession>A0ABV9XZG7</accession>
<dbReference type="SUPFAM" id="SSF51735">
    <property type="entry name" value="NAD(P)-binding Rossmann-fold domains"/>
    <property type="match status" value="1"/>
</dbReference>
<evidence type="ECO:0000313" key="3">
    <source>
        <dbReference type="Proteomes" id="UP001595833"/>
    </source>
</evidence>
<dbReference type="Gene3D" id="3.40.50.720">
    <property type="entry name" value="NAD(P)-binding Rossmann-like Domain"/>
    <property type="match status" value="1"/>
</dbReference>
<gene>
    <name evidence="2" type="ORF">ACFPFM_13760</name>
</gene>
<keyword evidence="3" id="KW-1185">Reference proteome</keyword>
<protein>
    <submittedName>
        <fullName evidence="2">NAD(P)H-binding protein</fullName>
    </submittedName>
</protein>
<name>A0ABV9XZG7_9PSEU</name>
<dbReference type="EMBL" id="JBHSJB010000011">
    <property type="protein sequence ID" value="MFC5054819.1"/>
    <property type="molecule type" value="Genomic_DNA"/>
</dbReference>
<dbReference type="Gene3D" id="3.90.25.10">
    <property type="entry name" value="UDP-galactose 4-epimerase, domain 1"/>
    <property type="match status" value="1"/>
</dbReference>
<dbReference type="PANTHER" id="PTHR47129">
    <property type="entry name" value="QUINONE OXIDOREDUCTASE 2"/>
    <property type="match status" value="1"/>
</dbReference>
<evidence type="ECO:0000259" key="1">
    <source>
        <dbReference type="Pfam" id="PF13460"/>
    </source>
</evidence>
<reference evidence="3" key="1">
    <citation type="journal article" date="2019" name="Int. J. Syst. Evol. Microbiol.">
        <title>The Global Catalogue of Microorganisms (GCM) 10K type strain sequencing project: providing services to taxonomists for standard genome sequencing and annotation.</title>
        <authorList>
            <consortium name="The Broad Institute Genomics Platform"/>
            <consortium name="The Broad Institute Genome Sequencing Center for Infectious Disease"/>
            <person name="Wu L."/>
            <person name="Ma J."/>
        </authorList>
    </citation>
    <scope>NUCLEOTIDE SEQUENCE [LARGE SCALE GENOMIC DNA]</scope>
    <source>
        <strain evidence="3">KCTC 12848</strain>
    </source>
</reference>
<sequence length="265" mass="27746">MTTLITGVSGHLGSLILDHARARVPAGELVAATRHPERVGDLGVEVRPGDFAGDLSRTFEGVDKLLLVSADGPDDARIAMQRAAVRAAADAGVRHVLYTSVFEADTSPLSLAAAHRATEEAIRGTGVAFTFLRNGMYHENYLAPGPLVTAAGDGRIASASRDDLALAAAIALTEPGHENTVHELTGPRAWSFDELAALRGATHTAVTPAERVAGLKGFGLPDFVAELLTDIEVNIGRGALAEVRPDLEKLIGRAPTTIEDAARGR</sequence>
<dbReference type="InterPro" id="IPR016040">
    <property type="entry name" value="NAD(P)-bd_dom"/>
</dbReference>
<proteinExistence type="predicted"/>
<dbReference type="InterPro" id="IPR052718">
    <property type="entry name" value="NmrA-type_oxidoreductase"/>
</dbReference>
<feature type="domain" description="NAD(P)-binding" evidence="1">
    <location>
        <begin position="7"/>
        <end position="175"/>
    </location>
</feature>
<dbReference type="RefSeq" id="WP_344033873.1">
    <property type="nucleotide sequence ID" value="NZ_BAAAKE010000001.1"/>
</dbReference>
<dbReference type="Pfam" id="PF13460">
    <property type="entry name" value="NAD_binding_10"/>
    <property type="match status" value="1"/>
</dbReference>
<organism evidence="2 3">
    <name type="scientific">Saccharothrix xinjiangensis</name>
    <dbReference type="NCBI Taxonomy" id="204798"/>
    <lineage>
        <taxon>Bacteria</taxon>
        <taxon>Bacillati</taxon>
        <taxon>Actinomycetota</taxon>
        <taxon>Actinomycetes</taxon>
        <taxon>Pseudonocardiales</taxon>
        <taxon>Pseudonocardiaceae</taxon>
        <taxon>Saccharothrix</taxon>
    </lineage>
</organism>
<evidence type="ECO:0000313" key="2">
    <source>
        <dbReference type="EMBL" id="MFC5054819.1"/>
    </source>
</evidence>
<dbReference type="Proteomes" id="UP001595833">
    <property type="component" value="Unassembled WGS sequence"/>
</dbReference>
<comment type="caution">
    <text evidence="2">The sequence shown here is derived from an EMBL/GenBank/DDBJ whole genome shotgun (WGS) entry which is preliminary data.</text>
</comment>